<organism evidence="8 9">
    <name type="scientific">Candidatus Woesebacteria bacterium RIFOXYB1_FULL_38_16</name>
    <dbReference type="NCBI Taxonomy" id="1802538"/>
    <lineage>
        <taxon>Bacteria</taxon>
        <taxon>Candidatus Woeseibacteriota</taxon>
    </lineage>
</organism>
<dbReference type="AlphaFoldDB" id="A0A1F8CSN3"/>
<dbReference type="GO" id="GO:0005886">
    <property type="term" value="C:plasma membrane"/>
    <property type="evidence" value="ECO:0007669"/>
    <property type="project" value="UniProtKB-SubCell"/>
</dbReference>
<dbReference type="InterPro" id="IPR000620">
    <property type="entry name" value="EamA_dom"/>
</dbReference>
<evidence type="ECO:0000256" key="1">
    <source>
        <dbReference type="ARBA" id="ARBA00004651"/>
    </source>
</evidence>
<feature type="transmembrane region" description="Helical" evidence="6">
    <location>
        <begin position="158"/>
        <end position="178"/>
    </location>
</feature>
<comment type="subcellular location">
    <subcellularLocation>
        <location evidence="1">Cell membrane</location>
        <topology evidence="1">Multi-pass membrane protein</topology>
    </subcellularLocation>
</comment>
<dbReference type="Proteomes" id="UP000178999">
    <property type="component" value="Unassembled WGS sequence"/>
</dbReference>
<feature type="domain" description="EamA" evidence="7">
    <location>
        <begin position="156"/>
        <end position="294"/>
    </location>
</feature>
<evidence type="ECO:0000259" key="7">
    <source>
        <dbReference type="Pfam" id="PF00892"/>
    </source>
</evidence>
<evidence type="ECO:0000256" key="5">
    <source>
        <dbReference type="ARBA" id="ARBA00023136"/>
    </source>
</evidence>
<keyword evidence="2" id="KW-1003">Cell membrane</keyword>
<keyword evidence="4 6" id="KW-1133">Transmembrane helix</keyword>
<evidence type="ECO:0000256" key="4">
    <source>
        <dbReference type="ARBA" id="ARBA00022989"/>
    </source>
</evidence>
<evidence type="ECO:0000313" key="8">
    <source>
        <dbReference type="EMBL" id="OGM78768.1"/>
    </source>
</evidence>
<feature type="transmembrane region" description="Helical" evidence="6">
    <location>
        <begin position="9"/>
        <end position="30"/>
    </location>
</feature>
<dbReference type="InterPro" id="IPR050638">
    <property type="entry name" value="AA-Vitamin_Transporters"/>
</dbReference>
<feature type="transmembrane region" description="Helical" evidence="6">
    <location>
        <begin position="129"/>
        <end position="146"/>
    </location>
</feature>
<dbReference type="EMBL" id="MGHY01000029">
    <property type="protein sequence ID" value="OGM78768.1"/>
    <property type="molecule type" value="Genomic_DNA"/>
</dbReference>
<evidence type="ECO:0000313" key="9">
    <source>
        <dbReference type="Proteomes" id="UP000178999"/>
    </source>
</evidence>
<dbReference type="InterPro" id="IPR037185">
    <property type="entry name" value="EmrE-like"/>
</dbReference>
<dbReference type="SUPFAM" id="SSF103481">
    <property type="entry name" value="Multidrug resistance efflux transporter EmrE"/>
    <property type="match status" value="2"/>
</dbReference>
<gene>
    <name evidence="8" type="ORF">A2382_03770</name>
</gene>
<reference evidence="8 9" key="1">
    <citation type="journal article" date="2016" name="Nat. Commun.">
        <title>Thousands of microbial genomes shed light on interconnected biogeochemical processes in an aquifer system.</title>
        <authorList>
            <person name="Anantharaman K."/>
            <person name="Brown C.T."/>
            <person name="Hug L.A."/>
            <person name="Sharon I."/>
            <person name="Castelle C.J."/>
            <person name="Probst A.J."/>
            <person name="Thomas B.C."/>
            <person name="Singh A."/>
            <person name="Wilkins M.J."/>
            <person name="Karaoz U."/>
            <person name="Brodie E.L."/>
            <person name="Williams K.H."/>
            <person name="Hubbard S.S."/>
            <person name="Banfield J.F."/>
        </authorList>
    </citation>
    <scope>NUCLEOTIDE SEQUENCE [LARGE SCALE GENOMIC DNA]</scope>
</reference>
<feature type="transmembrane region" description="Helical" evidence="6">
    <location>
        <begin position="68"/>
        <end position="90"/>
    </location>
</feature>
<feature type="transmembrane region" description="Helical" evidence="6">
    <location>
        <begin position="221"/>
        <end position="244"/>
    </location>
</feature>
<feature type="transmembrane region" description="Helical" evidence="6">
    <location>
        <begin position="256"/>
        <end position="273"/>
    </location>
</feature>
<keyword evidence="3 6" id="KW-0812">Transmembrane</keyword>
<feature type="domain" description="EamA" evidence="7">
    <location>
        <begin position="7"/>
        <end position="140"/>
    </location>
</feature>
<evidence type="ECO:0000256" key="2">
    <source>
        <dbReference type="ARBA" id="ARBA00022475"/>
    </source>
</evidence>
<feature type="transmembrane region" description="Helical" evidence="6">
    <location>
        <begin position="190"/>
        <end position="209"/>
    </location>
</feature>
<keyword evidence="5 6" id="KW-0472">Membrane</keyword>
<sequence>MSKRRVKAYLILLIPTIIWGIAGSVIKFTLSDFSPFIFLFYRFFYSALIAIFYFFYFRPKLPKDLTTWLQVIIYAAFGNVLALVFLFWGLNKSTVLDFTIIDAFGPIIVSIAGAVILNDRITRKEKLGITLAFAGIVFTIFKPLVTEGLAIERFLGNSIILAFVLLDSFGYILTKILVRKNVKAFTLSNLSFLLGFFLLAPLVLGYYGVDAVTSEIKSASFSAHLGVIFMAVFSGTLAYALWTLGQKAIEVSEAAVFRYLMPLISTPIAVLWLGEKITWQFLAGALVIFTGVSLAEYKKTKR</sequence>
<dbReference type="PANTHER" id="PTHR32322">
    <property type="entry name" value="INNER MEMBRANE TRANSPORTER"/>
    <property type="match status" value="1"/>
</dbReference>
<comment type="caution">
    <text evidence="8">The sequence shown here is derived from an EMBL/GenBank/DDBJ whole genome shotgun (WGS) entry which is preliminary data.</text>
</comment>
<dbReference type="Pfam" id="PF00892">
    <property type="entry name" value="EamA"/>
    <property type="match status" value="2"/>
</dbReference>
<feature type="transmembrane region" description="Helical" evidence="6">
    <location>
        <begin position="96"/>
        <end position="117"/>
    </location>
</feature>
<evidence type="ECO:0000256" key="6">
    <source>
        <dbReference type="SAM" id="Phobius"/>
    </source>
</evidence>
<feature type="transmembrane region" description="Helical" evidence="6">
    <location>
        <begin position="36"/>
        <end position="56"/>
    </location>
</feature>
<dbReference type="STRING" id="1802538.A2382_03770"/>
<accession>A0A1F8CSN3</accession>
<name>A0A1F8CSN3_9BACT</name>
<evidence type="ECO:0000256" key="3">
    <source>
        <dbReference type="ARBA" id="ARBA00022692"/>
    </source>
</evidence>
<dbReference type="PANTHER" id="PTHR32322:SF18">
    <property type="entry name" value="S-ADENOSYLMETHIONINE_S-ADENOSYLHOMOCYSTEINE TRANSPORTER"/>
    <property type="match status" value="1"/>
</dbReference>
<proteinExistence type="predicted"/>
<protein>
    <recommendedName>
        <fullName evidence="7">EamA domain-containing protein</fullName>
    </recommendedName>
</protein>
<feature type="transmembrane region" description="Helical" evidence="6">
    <location>
        <begin position="279"/>
        <end position="297"/>
    </location>
</feature>